<organism evidence="1 2">
    <name type="scientific">Mycena chlorophos</name>
    <name type="common">Agaric fungus</name>
    <name type="synonym">Agaricus chlorophos</name>
    <dbReference type="NCBI Taxonomy" id="658473"/>
    <lineage>
        <taxon>Eukaryota</taxon>
        <taxon>Fungi</taxon>
        <taxon>Dikarya</taxon>
        <taxon>Basidiomycota</taxon>
        <taxon>Agaricomycotina</taxon>
        <taxon>Agaricomycetes</taxon>
        <taxon>Agaricomycetidae</taxon>
        <taxon>Agaricales</taxon>
        <taxon>Marasmiineae</taxon>
        <taxon>Mycenaceae</taxon>
        <taxon>Mycena</taxon>
    </lineage>
</organism>
<proteinExistence type="predicted"/>
<evidence type="ECO:0000313" key="2">
    <source>
        <dbReference type="Proteomes" id="UP000815677"/>
    </source>
</evidence>
<reference evidence="1" key="1">
    <citation type="submission" date="2014-09" db="EMBL/GenBank/DDBJ databases">
        <title>Genome sequence of the luminous mushroom Mycena chlorophos for searching fungal bioluminescence genes.</title>
        <authorList>
            <person name="Tanaka Y."/>
            <person name="Kasuga D."/>
            <person name="Oba Y."/>
            <person name="Hase S."/>
            <person name="Sato K."/>
            <person name="Oba Y."/>
            <person name="Sakakibara Y."/>
        </authorList>
    </citation>
    <scope>NUCLEOTIDE SEQUENCE</scope>
</reference>
<name>A0ABQ0KZ86_MYCCL</name>
<gene>
    <name evidence="1" type="ORF">MCHLO_01861</name>
</gene>
<protein>
    <submittedName>
        <fullName evidence="1">Uncharacterized protein</fullName>
    </submittedName>
</protein>
<dbReference type="Proteomes" id="UP000815677">
    <property type="component" value="Unassembled WGS sequence"/>
</dbReference>
<dbReference type="EMBL" id="DF839583">
    <property type="protein sequence ID" value="GAT44221.1"/>
    <property type="molecule type" value="Genomic_DNA"/>
</dbReference>
<keyword evidence="2" id="KW-1185">Reference proteome</keyword>
<accession>A0ABQ0KZ86</accession>
<sequence length="135" mass="14503">MSARAEVAAELNASDVRKTLLPSRMSMTAALPRTSTLAGSTRCRSVGRLAAPEYASDVVRGADGLMGRLNLTGCGRSISEQATMPFDFIIPTYDTLAFSRLCQLPRTTPQVLVITTLPPSRSLYRSPAPFAVSPR</sequence>
<evidence type="ECO:0000313" key="1">
    <source>
        <dbReference type="EMBL" id="GAT44221.1"/>
    </source>
</evidence>